<dbReference type="InterPro" id="IPR039532">
    <property type="entry name" value="TetR_C_Firmicutes"/>
</dbReference>
<keyword evidence="5" id="KW-1185">Reference proteome</keyword>
<evidence type="ECO:0000313" key="4">
    <source>
        <dbReference type="EMBL" id="GBG94835.1"/>
    </source>
</evidence>
<gene>
    <name evidence="4" type="primary">tetR</name>
    <name evidence="4" type="ORF">LFYK43_12940</name>
</gene>
<feature type="DNA-binding region" description="H-T-H motif" evidence="2">
    <location>
        <begin position="32"/>
        <end position="51"/>
    </location>
</feature>
<dbReference type="RefSeq" id="WP_124976612.1">
    <property type="nucleotide sequence ID" value="NZ_BFFP01000019.1"/>
</dbReference>
<feature type="domain" description="HTH tetR-type" evidence="3">
    <location>
        <begin position="9"/>
        <end position="69"/>
    </location>
</feature>
<dbReference type="Pfam" id="PF14278">
    <property type="entry name" value="TetR_C_8"/>
    <property type="match status" value="1"/>
</dbReference>
<organism evidence="4 5">
    <name type="scientific">Ligilactobacillus salitolerans</name>
    <dbReference type="NCBI Taxonomy" id="1808352"/>
    <lineage>
        <taxon>Bacteria</taxon>
        <taxon>Bacillati</taxon>
        <taxon>Bacillota</taxon>
        <taxon>Bacilli</taxon>
        <taxon>Lactobacillales</taxon>
        <taxon>Lactobacillaceae</taxon>
        <taxon>Ligilactobacillus</taxon>
    </lineage>
</organism>
<proteinExistence type="predicted"/>
<dbReference type="InterPro" id="IPR001647">
    <property type="entry name" value="HTH_TetR"/>
</dbReference>
<dbReference type="PANTHER" id="PTHR43479:SF11">
    <property type="entry name" value="ACREF_ENVCD OPERON REPRESSOR-RELATED"/>
    <property type="match status" value="1"/>
</dbReference>
<dbReference type="Proteomes" id="UP000286848">
    <property type="component" value="Unassembled WGS sequence"/>
</dbReference>
<dbReference type="OrthoDB" id="9810250at2"/>
<dbReference type="GO" id="GO:0003677">
    <property type="term" value="F:DNA binding"/>
    <property type="evidence" value="ECO:0007669"/>
    <property type="project" value="UniProtKB-UniRule"/>
</dbReference>
<dbReference type="InterPro" id="IPR009057">
    <property type="entry name" value="Homeodomain-like_sf"/>
</dbReference>
<name>A0A401ITL0_9LACO</name>
<reference evidence="4 5" key="1">
    <citation type="journal article" date="2019" name="Int. J. Syst. Evol. Microbiol.">
        <title>Lactobacillus salitolerans sp. nov., a novel lactic acid bacterium isolated from spent mushroom substrates.</title>
        <authorList>
            <person name="Tohno M."/>
            <person name="Tanizawa Y."/>
            <person name="Kojima Y."/>
            <person name="Sakamoto M."/>
            <person name="Nakamura Y."/>
            <person name="Ohkuma M."/>
            <person name="Kobayashi H."/>
        </authorList>
    </citation>
    <scope>NUCLEOTIDE SEQUENCE [LARGE SCALE GENOMIC DNA]</scope>
    <source>
        <strain evidence="4 5">YK43</strain>
    </source>
</reference>
<evidence type="ECO:0000313" key="5">
    <source>
        <dbReference type="Proteomes" id="UP000286848"/>
    </source>
</evidence>
<accession>A0A401ITL0</accession>
<dbReference type="SUPFAM" id="SSF46689">
    <property type="entry name" value="Homeodomain-like"/>
    <property type="match status" value="1"/>
</dbReference>
<dbReference type="Gene3D" id="1.10.357.10">
    <property type="entry name" value="Tetracycline Repressor, domain 2"/>
    <property type="match status" value="1"/>
</dbReference>
<evidence type="ECO:0000256" key="2">
    <source>
        <dbReference type="PROSITE-ProRule" id="PRU00335"/>
    </source>
</evidence>
<dbReference type="PANTHER" id="PTHR43479">
    <property type="entry name" value="ACREF/ENVCD OPERON REPRESSOR-RELATED"/>
    <property type="match status" value="1"/>
</dbReference>
<evidence type="ECO:0000256" key="1">
    <source>
        <dbReference type="ARBA" id="ARBA00023125"/>
    </source>
</evidence>
<dbReference type="EMBL" id="BFFP01000019">
    <property type="protein sequence ID" value="GBG94835.1"/>
    <property type="molecule type" value="Genomic_DNA"/>
</dbReference>
<sequence length="178" mass="20460">MNHGQLENKRVKEQIITAYFDLLAQKSPGSITVTEIIKKAGVARTSYYRNFYQQDDIVEYYLKLLTERLPQPTDDIMTYQNALQGFTNTLHAVRSEKKQFLLLYQTGYSQLLQAFLLDNIFAIAGDMTVADPEIYRLYFVTGAVYNLLIAWLERDTRETPEKLAAIAADYLTNGVLEK</sequence>
<keyword evidence="1 2" id="KW-0238">DNA-binding</keyword>
<dbReference type="InterPro" id="IPR050624">
    <property type="entry name" value="HTH-type_Tx_Regulator"/>
</dbReference>
<evidence type="ECO:0000259" key="3">
    <source>
        <dbReference type="PROSITE" id="PS50977"/>
    </source>
</evidence>
<comment type="caution">
    <text evidence="4">The sequence shown here is derived from an EMBL/GenBank/DDBJ whole genome shotgun (WGS) entry which is preliminary data.</text>
</comment>
<dbReference type="AlphaFoldDB" id="A0A401ITL0"/>
<dbReference type="PROSITE" id="PS50977">
    <property type="entry name" value="HTH_TETR_2"/>
    <property type="match status" value="1"/>
</dbReference>
<protein>
    <submittedName>
        <fullName evidence="4">TetR family transcriptional regulator</fullName>
    </submittedName>
</protein>